<dbReference type="Gene3D" id="3.30.60.10">
    <property type="entry name" value="Endochitinase-like"/>
    <property type="match status" value="1"/>
</dbReference>
<dbReference type="InterPro" id="IPR036861">
    <property type="entry name" value="Endochitinase-like_sf"/>
</dbReference>
<dbReference type="CDD" id="cd11618">
    <property type="entry name" value="ChtBD1_1"/>
    <property type="match status" value="1"/>
</dbReference>
<feature type="chain" id="PRO_5045833625" description="Chitin-binding type-1 domain-containing protein" evidence="4">
    <location>
        <begin position="20"/>
        <end position="359"/>
    </location>
</feature>
<sequence length="359" mass="37031">MLPTTFFVALVALAVTVQAHMEMLWPPALEGRYNPFLSVKDVNNHSPLFANGTDFPCKSHLSVLGTPAGKSVVTWNAGADYNFTIVGAIDAPLHPAHHNGGSCQAALSYDGGKSWKVIHSYQGACPTTTGGSFKFNLPSDAATGSAIFAWLWWNHTGNREMYMNCASVTIAEGSGPAPAVPFSQRPDIFKANIAITDCKTADESDVIFPNPGPDVTTVGAVKENTHSGDCGPAAPPASGQNPRPDPAPAPTQSPASGSATSVSGVTTAVMVIGVLPSSPPAYAPSGVPANSAMTVSINGECGGTTTCIGSTFGSCCSKWGYCGETSDYCSANLGCMSGFGKCDGISGRSATIRGRQWQI</sequence>
<evidence type="ECO:0000256" key="4">
    <source>
        <dbReference type="SAM" id="SignalP"/>
    </source>
</evidence>
<proteinExistence type="predicted"/>
<dbReference type="PANTHER" id="PTHR36182:SF1">
    <property type="entry name" value="PROTEIN, PUTATIVE (AFU_ORTHOLOGUE AFUA_6G10930)-RELATED"/>
    <property type="match status" value="1"/>
</dbReference>
<dbReference type="SMART" id="SM00270">
    <property type="entry name" value="ChtBD1"/>
    <property type="match status" value="1"/>
</dbReference>
<evidence type="ECO:0000313" key="7">
    <source>
        <dbReference type="Proteomes" id="UP001595075"/>
    </source>
</evidence>
<feature type="disulfide bond" evidence="2">
    <location>
        <begin position="301"/>
        <end position="316"/>
    </location>
</feature>
<comment type="caution">
    <text evidence="2">Lacks conserved residue(s) required for the propagation of feature annotation.</text>
</comment>
<dbReference type="Gene3D" id="2.70.50.70">
    <property type="match status" value="1"/>
</dbReference>
<dbReference type="InterPro" id="IPR001002">
    <property type="entry name" value="Chitin-bd_1"/>
</dbReference>
<feature type="domain" description="Chitin-binding type-1" evidence="5">
    <location>
        <begin position="298"/>
        <end position="344"/>
    </location>
</feature>
<organism evidence="6 7">
    <name type="scientific">Oculimacula yallundae</name>
    <dbReference type="NCBI Taxonomy" id="86028"/>
    <lineage>
        <taxon>Eukaryota</taxon>
        <taxon>Fungi</taxon>
        <taxon>Dikarya</taxon>
        <taxon>Ascomycota</taxon>
        <taxon>Pezizomycotina</taxon>
        <taxon>Leotiomycetes</taxon>
        <taxon>Helotiales</taxon>
        <taxon>Ploettnerulaceae</taxon>
        <taxon>Oculimacula</taxon>
    </lineage>
</organism>
<accession>A0ABR4CI26</accession>
<protein>
    <recommendedName>
        <fullName evidence="5">Chitin-binding type-1 domain-containing protein</fullName>
    </recommendedName>
</protein>
<feature type="disulfide bond" evidence="2">
    <location>
        <begin position="315"/>
        <end position="329"/>
    </location>
</feature>
<evidence type="ECO:0000313" key="6">
    <source>
        <dbReference type="EMBL" id="KAL2069620.1"/>
    </source>
</evidence>
<keyword evidence="1 2" id="KW-0147">Chitin-binding</keyword>
<dbReference type="PANTHER" id="PTHR36182">
    <property type="entry name" value="PROTEIN, PUTATIVE (AFU_ORTHOLOGUE AFUA_6G10930)-RELATED"/>
    <property type="match status" value="1"/>
</dbReference>
<feature type="signal peptide" evidence="4">
    <location>
        <begin position="1"/>
        <end position="19"/>
    </location>
</feature>
<reference evidence="6 7" key="1">
    <citation type="journal article" date="2024" name="Commun. Biol.">
        <title>Comparative genomic analysis of thermophilic fungi reveals convergent evolutionary adaptations and gene losses.</title>
        <authorList>
            <person name="Steindorff A.S."/>
            <person name="Aguilar-Pontes M.V."/>
            <person name="Robinson A.J."/>
            <person name="Andreopoulos B."/>
            <person name="LaButti K."/>
            <person name="Kuo A."/>
            <person name="Mondo S."/>
            <person name="Riley R."/>
            <person name="Otillar R."/>
            <person name="Haridas S."/>
            <person name="Lipzen A."/>
            <person name="Grimwood J."/>
            <person name="Schmutz J."/>
            <person name="Clum A."/>
            <person name="Reid I.D."/>
            <person name="Moisan M.C."/>
            <person name="Butler G."/>
            <person name="Nguyen T.T.M."/>
            <person name="Dewar K."/>
            <person name="Conant G."/>
            <person name="Drula E."/>
            <person name="Henrissat B."/>
            <person name="Hansel C."/>
            <person name="Singer S."/>
            <person name="Hutchinson M.I."/>
            <person name="de Vries R.P."/>
            <person name="Natvig D.O."/>
            <person name="Powell A.J."/>
            <person name="Tsang A."/>
            <person name="Grigoriev I.V."/>
        </authorList>
    </citation>
    <scope>NUCLEOTIDE SEQUENCE [LARGE SCALE GENOMIC DNA]</scope>
    <source>
        <strain evidence="6 7">CBS 494.80</strain>
    </source>
</reference>
<dbReference type="EMBL" id="JAZHXI010000007">
    <property type="protein sequence ID" value="KAL2069620.1"/>
    <property type="molecule type" value="Genomic_DNA"/>
</dbReference>
<evidence type="ECO:0000259" key="5">
    <source>
        <dbReference type="PROSITE" id="PS50941"/>
    </source>
</evidence>
<keyword evidence="4" id="KW-0732">Signal</keyword>
<evidence type="ECO:0000256" key="1">
    <source>
        <dbReference type="ARBA" id="ARBA00022669"/>
    </source>
</evidence>
<comment type="caution">
    <text evidence="6">The sequence shown here is derived from an EMBL/GenBank/DDBJ whole genome shotgun (WGS) entry which is preliminary data.</text>
</comment>
<evidence type="ECO:0000256" key="2">
    <source>
        <dbReference type="PROSITE-ProRule" id="PRU00261"/>
    </source>
</evidence>
<dbReference type="SUPFAM" id="SSF57016">
    <property type="entry name" value="Plant lectins/antimicrobial peptides"/>
    <property type="match status" value="1"/>
</dbReference>
<keyword evidence="7" id="KW-1185">Reference proteome</keyword>
<dbReference type="Proteomes" id="UP001595075">
    <property type="component" value="Unassembled WGS sequence"/>
</dbReference>
<evidence type="ECO:0000256" key="3">
    <source>
        <dbReference type="SAM" id="MobiDB-lite"/>
    </source>
</evidence>
<keyword evidence="2" id="KW-1015">Disulfide bond</keyword>
<gene>
    <name evidence="6" type="ORF">VTL71DRAFT_14299</name>
</gene>
<dbReference type="PROSITE" id="PS50941">
    <property type="entry name" value="CHIT_BIND_I_2"/>
    <property type="match status" value="1"/>
</dbReference>
<feature type="region of interest" description="Disordered" evidence="3">
    <location>
        <begin position="205"/>
        <end position="260"/>
    </location>
</feature>
<name>A0ABR4CI26_9HELO</name>